<reference evidence="2" key="1">
    <citation type="submission" date="2022-11" db="UniProtKB">
        <authorList>
            <consortium name="WormBaseParasite"/>
        </authorList>
    </citation>
    <scope>IDENTIFICATION</scope>
</reference>
<proteinExistence type="predicted"/>
<dbReference type="AlphaFoldDB" id="A0A915L1V2"/>
<protein>
    <submittedName>
        <fullName evidence="2">Uncharacterized protein</fullName>
    </submittedName>
</protein>
<evidence type="ECO:0000313" key="2">
    <source>
        <dbReference type="WBParaSite" id="nRc.2.0.1.t44451-RA"/>
    </source>
</evidence>
<dbReference type="Proteomes" id="UP000887565">
    <property type="component" value="Unplaced"/>
</dbReference>
<evidence type="ECO:0000313" key="1">
    <source>
        <dbReference type="Proteomes" id="UP000887565"/>
    </source>
</evidence>
<sequence length="73" mass="8474">MTNGLQPNRTERKFAIGSVWGTEPLHHHRGLAKGHNEHKTRVKNLEELLQRPDATPENLPERMNENLVIRVFL</sequence>
<keyword evidence="1" id="KW-1185">Reference proteome</keyword>
<dbReference type="WBParaSite" id="nRc.2.0.1.t44451-RA">
    <property type="protein sequence ID" value="nRc.2.0.1.t44451-RA"/>
    <property type="gene ID" value="nRc.2.0.1.g44451"/>
</dbReference>
<organism evidence="1 2">
    <name type="scientific">Romanomermis culicivorax</name>
    <name type="common">Nematode worm</name>
    <dbReference type="NCBI Taxonomy" id="13658"/>
    <lineage>
        <taxon>Eukaryota</taxon>
        <taxon>Metazoa</taxon>
        <taxon>Ecdysozoa</taxon>
        <taxon>Nematoda</taxon>
        <taxon>Enoplea</taxon>
        <taxon>Dorylaimia</taxon>
        <taxon>Mermithida</taxon>
        <taxon>Mermithoidea</taxon>
        <taxon>Mermithidae</taxon>
        <taxon>Romanomermis</taxon>
    </lineage>
</organism>
<accession>A0A915L1V2</accession>
<name>A0A915L1V2_ROMCU</name>